<evidence type="ECO:0000313" key="3">
    <source>
        <dbReference type="Proteomes" id="UP000006334"/>
    </source>
</evidence>
<evidence type="ECO:0000259" key="1">
    <source>
        <dbReference type="Pfam" id="PF12146"/>
    </source>
</evidence>
<dbReference type="PANTHER" id="PTHR43265:SF1">
    <property type="entry name" value="ESTERASE ESTD"/>
    <property type="match status" value="1"/>
</dbReference>
<dbReference type="PANTHER" id="PTHR43265">
    <property type="entry name" value="ESTERASE ESTD"/>
    <property type="match status" value="1"/>
</dbReference>
<dbReference type="AlphaFoldDB" id="K6YAK6"/>
<evidence type="ECO:0000313" key="2">
    <source>
        <dbReference type="EMBL" id="GAC13698.1"/>
    </source>
</evidence>
<dbReference type="SUPFAM" id="SSF53474">
    <property type="entry name" value="alpha/beta-Hydrolases"/>
    <property type="match status" value="1"/>
</dbReference>
<protein>
    <recommendedName>
        <fullName evidence="1">Serine aminopeptidase S33 domain-containing protein</fullName>
    </recommendedName>
</protein>
<dbReference type="GO" id="GO:0052689">
    <property type="term" value="F:carboxylic ester hydrolase activity"/>
    <property type="evidence" value="ECO:0007669"/>
    <property type="project" value="TreeGrafter"/>
</dbReference>
<dbReference type="EMBL" id="BAEN01000022">
    <property type="protein sequence ID" value="GAC13698.1"/>
    <property type="molecule type" value="Genomic_DNA"/>
</dbReference>
<dbReference type="eggNOG" id="COG1073">
    <property type="taxonomic scope" value="Bacteria"/>
</dbReference>
<dbReference type="InterPro" id="IPR022742">
    <property type="entry name" value="Hydrolase_4"/>
</dbReference>
<dbReference type="Pfam" id="PF12146">
    <property type="entry name" value="Hydrolase_4"/>
    <property type="match status" value="1"/>
</dbReference>
<comment type="caution">
    <text evidence="2">The sequence shown here is derived from an EMBL/GenBank/DDBJ whole genome shotgun (WGS) entry which is preliminary data.</text>
</comment>
<organism evidence="2 3">
    <name type="scientific">Aliiglaciecola lipolytica E3</name>
    <dbReference type="NCBI Taxonomy" id="1127673"/>
    <lineage>
        <taxon>Bacteria</taxon>
        <taxon>Pseudomonadati</taxon>
        <taxon>Pseudomonadota</taxon>
        <taxon>Gammaproteobacteria</taxon>
        <taxon>Alteromonadales</taxon>
        <taxon>Alteromonadaceae</taxon>
        <taxon>Aliiglaciecola</taxon>
    </lineage>
</organism>
<proteinExistence type="predicted"/>
<name>K6YAK6_9ALTE</name>
<dbReference type="Gene3D" id="3.40.50.1820">
    <property type="entry name" value="alpha/beta hydrolase"/>
    <property type="match status" value="1"/>
</dbReference>
<dbReference type="RefSeq" id="WP_008843515.1">
    <property type="nucleotide sequence ID" value="NZ_BAEN01000022.1"/>
</dbReference>
<gene>
    <name evidence="2" type="ORF">GLIP_1056</name>
</gene>
<dbReference type="OrthoDB" id="249225at2"/>
<dbReference type="STRING" id="1127673.GLIP_1056"/>
<dbReference type="InterPro" id="IPR053145">
    <property type="entry name" value="AB_hydrolase_Est10"/>
</dbReference>
<sequence length="269" mass="30540">MISQENNNLQRYVENIQPLFIGLNDNAIYACHHVAEKSTETQQVMVICPPLGHEYERCHRALKQFASMLTKVGIDVLRFDYRGTGDSAGEYHQHSFASWQQDIHQAIDFIKQRTGVNQVSIMGLRLGATLAQKVAMQRDDVDGICMWEPCLDGKELLDEWTQDQKAHEKALGYTATKEHLSEVLGFSISPELMKDVQELSTSPQQLIAVPCDKKCVAVEDLQYWQQLLGDEVTYISSQGIEIWRQEAMQARVPISLLSSIQSWLIGSER</sequence>
<feature type="domain" description="Serine aminopeptidase S33" evidence="1">
    <location>
        <begin position="42"/>
        <end position="180"/>
    </location>
</feature>
<keyword evidence="3" id="KW-1185">Reference proteome</keyword>
<dbReference type="Proteomes" id="UP000006334">
    <property type="component" value="Unassembled WGS sequence"/>
</dbReference>
<dbReference type="InterPro" id="IPR029058">
    <property type="entry name" value="AB_hydrolase_fold"/>
</dbReference>
<accession>K6YAK6</accession>
<reference evidence="2 3" key="1">
    <citation type="journal article" date="2017" name="Antonie Van Leeuwenhoek">
        <title>Rhizobium rhizosphaerae sp. nov., a novel species isolated from rice rhizosphere.</title>
        <authorList>
            <person name="Zhao J.J."/>
            <person name="Zhang J."/>
            <person name="Zhang R.J."/>
            <person name="Zhang C.W."/>
            <person name="Yin H.Q."/>
            <person name="Zhang X.X."/>
        </authorList>
    </citation>
    <scope>NUCLEOTIDE SEQUENCE [LARGE SCALE GENOMIC DNA]</scope>
    <source>
        <strain evidence="2 3">E3</strain>
    </source>
</reference>